<dbReference type="RefSeq" id="WP_341834826.1">
    <property type="nucleotide sequence ID" value="NZ_CP149822.1"/>
</dbReference>
<organism evidence="1 2">
    <name type="scientific">Chitinophaga pollutisoli</name>
    <dbReference type="NCBI Taxonomy" id="3133966"/>
    <lineage>
        <taxon>Bacteria</taxon>
        <taxon>Pseudomonadati</taxon>
        <taxon>Bacteroidota</taxon>
        <taxon>Chitinophagia</taxon>
        <taxon>Chitinophagales</taxon>
        <taxon>Chitinophagaceae</taxon>
        <taxon>Chitinophaga</taxon>
    </lineage>
</organism>
<name>A0ABZ2YJH7_9BACT</name>
<dbReference type="EMBL" id="CP149822">
    <property type="protein sequence ID" value="WZN39861.1"/>
    <property type="molecule type" value="Genomic_DNA"/>
</dbReference>
<sequence>MKYKLQLFLIAFMATVSCNKDSKPPKMEDALVYSETQCADPWAMDVPRTGKDFNKQLKTWLHTKTKIAILTAKRDVIPEKIRLCAACTCLTGNTIYVWVPDGSEQAFLDMGFKRASELQLD</sequence>
<evidence type="ECO:0000313" key="2">
    <source>
        <dbReference type="Proteomes" id="UP001485459"/>
    </source>
</evidence>
<proteinExistence type="predicted"/>
<gene>
    <name evidence="1" type="ORF">WJU16_17940</name>
</gene>
<accession>A0ABZ2YJH7</accession>
<dbReference type="Proteomes" id="UP001485459">
    <property type="component" value="Chromosome"/>
</dbReference>
<dbReference type="PROSITE" id="PS51257">
    <property type="entry name" value="PROKAR_LIPOPROTEIN"/>
    <property type="match status" value="1"/>
</dbReference>
<protein>
    <recommendedName>
        <fullName evidence="3">Lipoprotein</fullName>
    </recommendedName>
</protein>
<evidence type="ECO:0008006" key="3">
    <source>
        <dbReference type="Google" id="ProtNLM"/>
    </source>
</evidence>
<evidence type="ECO:0000313" key="1">
    <source>
        <dbReference type="EMBL" id="WZN39861.1"/>
    </source>
</evidence>
<reference evidence="2" key="1">
    <citation type="submission" date="2024-03" db="EMBL/GenBank/DDBJ databases">
        <title>Chitinophaga horti sp. nov., isolated from garden soil.</title>
        <authorList>
            <person name="Lee D.S."/>
            <person name="Han D.M."/>
            <person name="Baek J.H."/>
            <person name="Choi D.G."/>
            <person name="Jeon J.H."/>
            <person name="Jeon C.O."/>
        </authorList>
    </citation>
    <scope>NUCLEOTIDE SEQUENCE [LARGE SCALE GENOMIC DNA]</scope>
    <source>
        <strain evidence="2">GPA1</strain>
    </source>
</reference>
<keyword evidence="2" id="KW-1185">Reference proteome</keyword>